<organism evidence="2 3">
    <name type="scientific">Kitasatospora herbaricolor</name>
    <dbReference type="NCBI Taxonomy" id="68217"/>
    <lineage>
        <taxon>Bacteria</taxon>
        <taxon>Bacillati</taxon>
        <taxon>Actinomycetota</taxon>
        <taxon>Actinomycetes</taxon>
        <taxon>Kitasatosporales</taxon>
        <taxon>Streptomycetaceae</taxon>
        <taxon>Kitasatospora</taxon>
    </lineage>
</organism>
<dbReference type="Proteomes" id="UP001432014">
    <property type="component" value="Chromosome"/>
</dbReference>
<sequence>MIGPDRVGTRGRPTDAPASERAGGSPEPEDGEPIGSTAFQTVRDAEAALRRLIPALLDQLREDDRTTADMLVGLLFRTVALAAGSSSP</sequence>
<feature type="region of interest" description="Disordered" evidence="1">
    <location>
        <begin position="1"/>
        <end position="36"/>
    </location>
</feature>
<accession>A0ABZ1WIV1</accession>
<evidence type="ECO:0000313" key="3">
    <source>
        <dbReference type="Proteomes" id="UP001432014"/>
    </source>
</evidence>
<gene>
    <name evidence="2" type="ORF">OG469_38480</name>
</gene>
<keyword evidence="3" id="KW-1185">Reference proteome</keyword>
<dbReference type="RefSeq" id="WP_329493032.1">
    <property type="nucleotide sequence ID" value="NZ_CP108460.1"/>
</dbReference>
<dbReference type="EMBL" id="CP108482">
    <property type="protein sequence ID" value="WUS60866.1"/>
    <property type="molecule type" value="Genomic_DNA"/>
</dbReference>
<evidence type="ECO:0000256" key="1">
    <source>
        <dbReference type="SAM" id="MobiDB-lite"/>
    </source>
</evidence>
<reference evidence="2 3" key="1">
    <citation type="submission" date="2022-10" db="EMBL/GenBank/DDBJ databases">
        <title>The complete genomes of actinobacterial strains from the NBC collection.</title>
        <authorList>
            <person name="Joergensen T.S."/>
            <person name="Alvarez Arevalo M."/>
            <person name="Sterndorff E.B."/>
            <person name="Faurdal D."/>
            <person name="Vuksanovic O."/>
            <person name="Mourched A.-S."/>
            <person name="Charusanti P."/>
            <person name="Shaw S."/>
            <person name="Blin K."/>
            <person name="Weber T."/>
        </authorList>
    </citation>
    <scope>NUCLEOTIDE SEQUENCE [LARGE SCALE GENOMIC DNA]</scope>
    <source>
        <strain evidence="2 3">NBC_01247</strain>
    </source>
</reference>
<protein>
    <submittedName>
        <fullName evidence="2">Uncharacterized protein</fullName>
    </submittedName>
</protein>
<proteinExistence type="predicted"/>
<name>A0ABZ1WIV1_9ACTN</name>
<evidence type="ECO:0000313" key="2">
    <source>
        <dbReference type="EMBL" id="WUS60866.1"/>
    </source>
</evidence>